<feature type="transmembrane region" description="Helical" evidence="4">
    <location>
        <begin position="101"/>
        <end position="119"/>
    </location>
</feature>
<dbReference type="KEGG" id="dci:103515129"/>
<dbReference type="GO" id="GO:0070531">
    <property type="term" value="C:BRCA1-A complex"/>
    <property type="evidence" value="ECO:0007669"/>
    <property type="project" value="TreeGrafter"/>
</dbReference>
<dbReference type="PANTHER" id="PTHR24171:SF8">
    <property type="entry name" value="BRCA1-ASSOCIATED RING DOMAIN PROTEIN 1"/>
    <property type="match status" value="1"/>
</dbReference>
<dbReference type="AlphaFoldDB" id="A0A1S3DB24"/>
<keyword evidence="4" id="KW-1133">Transmembrane helix</keyword>
<dbReference type="InterPro" id="IPR036770">
    <property type="entry name" value="Ankyrin_rpt-contain_sf"/>
</dbReference>
<keyword evidence="5" id="KW-1185">Reference proteome</keyword>
<evidence type="ECO:0000313" key="6">
    <source>
        <dbReference type="RefSeq" id="XP_008478274.2"/>
    </source>
</evidence>
<gene>
    <name evidence="6" type="primary">LOC103515129</name>
</gene>
<protein>
    <submittedName>
        <fullName evidence="6">Ankyrin repeat domain-containing protein 6-like</fullName>
    </submittedName>
</protein>
<feature type="repeat" description="ANK" evidence="3">
    <location>
        <begin position="1"/>
        <end position="33"/>
    </location>
</feature>
<dbReference type="Pfam" id="PF00023">
    <property type="entry name" value="Ank"/>
    <property type="match status" value="1"/>
</dbReference>
<proteinExistence type="predicted"/>
<dbReference type="Gene3D" id="1.25.40.20">
    <property type="entry name" value="Ankyrin repeat-containing domain"/>
    <property type="match status" value="1"/>
</dbReference>
<evidence type="ECO:0000256" key="2">
    <source>
        <dbReference type="ARBA" id="ARBA00023043"/>
    </source>
</evidence>
<dbReference type="Pfam" id="PF12796">
    <property type="entry name" value="Ank_2"/>
    <property type="match status" value="1"/>
</dbReference>
<dbReference type="RefSeq" id="XP_008478274.2">
    <property type="nucleotide sequence ID" value="XM_008480052.2"/>
</dbReference>
<dbReference type="GO" id="GO:0085020">
    <property type="term" value="P:protein K6-linked ubiquitination"/>
    <property type="evidence" value="ECO:0007669"/>
    <property type="project" value="TreeGrafter"/>
</dbReference>
<name>A0A1S3DB24_DIACI</name>
<dbReference type="SUPFAM" id="SSF48403">
    <property type="entry name" value="Ankyrin repeat"/>
    <property type="match status" value="1"/>
</dbReference>
<feature type="repeat" description="ANK" evidence="3">
    <location>
        <begin position="35"/>
        <end position="67"/>
    </location>
</feature>
<dbReference type="PaxDb" id="121845-A0A1S3DB24"/>
<evidence type="ECO:0000256" key="3">
    <source>
        <dbReference type="PROSITE-ProRule" id="PRU00023"/>
    </source>
</evidence>
<accession>A0A1S3DB24</accession>
<dbReference type="PROSITE" id="PS50088">
    <property type="entry name" value="ANK_REPEAT"/>
    <property type="match status" value="3"/>
</dbReference>
<dbReference type="Proteomes" id="UP000079169">
    <property type="component" value="Unplaced"/>
</dbReference>
<dbReference type="GO" id="GO:0004842">
    <property type="term" value="F:ubiquitin-protein transferase activity"/>
    <property type="evidence" value="ECO:0007669"/>
    <property type="project" value="TreeGrafter"/>
</dbReference>
<dbReference type="GO" id="GO:0031436">
    <property type="term" value="C:BRCA1-BARD1 complex"/>
    <property type="evidence" value="ECO:0007669"/>
    <property type="project" value="TreeGrafter"/>
</dbReference>
<organism evidence="5 6">
    <name type="scientific">Diaphorina citri</name>
    <name type="common">Asian citrus psyllid</name>
    <dbReference type="NCBI Taxonomy" id="121845"/>
    <lineage>
        <taxon>Eukaryota</taxon>
        <taxon>Metazoa</taxon>
        <taxon>Ecdysozoa</taxon>
        <taxon>Arthropoda</taxon>
        <taxon>Hexapoda</taxon>
        <taxon>Insecta</taxon>
        <taxon>Pterygota</taxon>
        <taxon>Neoptera</taxon>
        <taxon>Paraneoptera</taxon>
        <taxon>Hemiptera</taxon>
        <taxon>Sternorrhyncha</taxon>
        <taxon>Psylloidea</taxon>
        <taxon>Psyllidae</taxon>
        <taxon>Diaphorininae</taxon>
        <taxon>Diaphorina</taxon>
    </lineage>
</organism>
<evidence type="ECO:0000256" key="1">
    <source>
        <dbReference type="ARBA" id="ARBA00022737"/>
    </source>
</evidence>
<dbReference type="PANTHER" id="PTHR24171">
    <property type="entry name" value="ANKYRIN REPEAT DOMAIN-CONTAINING PROTEIN 39-RELATED"/>
    <property type="match status" value="1"/>
</dbReference>
<evidence type="ECO:0000313" key="5">
    <source>
        <dbReference type="Proteomes" id="UP000079169"/>
    </source>
</evidence>
<evidence type="ECO:0000256" key="4">
    <source>
        <dbReference type="SAM" id="Phobius"/>
    </source>
</evidence>
<dbReference type="GeneID" id="103515129"/>
<dbReference type="PROSITE" id="PS50297">
    <property type="entry name" value="ANK_REP_REGION"/>
    <property type="match status" value="1"/>
</dbReference>
<reference evidence="6" key="1">
    <citation type="submission" date="2025-08" db="UniProtKB">
        <authorList>
            <consortium name="RefSeq"/>
        </authorList>
    </citation>
    <scope>IDENTIFICATION</scope>
</reference>
<dbReference type="InterPro" id="IPR002110">
    <property type="entry name" value="Ankyrin_rpt"/>
</dbReference>
<keyword evidence="2 3" id="KW-0040">ANK repeat</keyword>
<feature type="repeat" description="ANK" evidence="3">
    <location>
        <begin position="68"/>
        <end position="100"/>
    </location>
</feature>
<dbReference type="STRING" id="121845.A0A1S3DB24"/>
<keyword evidence="4" id="KW-0812">Transmembrane</keyword>
<dbReference type="SMART" id="SM00248">
    <property type="entry name" value="ANK"/>
    <property type="match status" value="3"/>
</dbReference>
<sequence length="142" mass="15890">MGYTALQIAATEGHAEVVRFLIKQGADINVQDKVHGNTALHEACWRGYSRTVTIIAKSKSNLHILNNGGFAALHLCCQNGHNQSCRELLLAGCSPDIKNNVSILIIYFTEINMIYLYLLQATGNSRKMKYLGTYEHRKLVHM</sequence>
<keyword evidence="1" id="KW-0677">Repeat</keyword>
<keyword evidence="4" id="KW-0472">Membrane</keyword>